<name>A0A1M4MVM2_9RHOB</name>
<evidence type="ECO:0000313" key="3">
    <source>
        <dbReference type="EMBL" id="SCM66443.1"/>
    </source>
</evidence>
<dbReference type="Proteomes" id="UP000184085">
    <property type="component" value="Unassembled WGS sequence"/>
</dbReference>
<dbReference type="SUPFAM" id="SSF51658">
    <property type="entry name" value="Xylose isomerase-like"/>
    <property type="match status" value="1"/>
</dbReference>
<evidence type="ECO:0000313" key="4">
    <source>
        <dbReference type="Proteomes" id="UP000184085"/>
    </source>
</evidence>
<dbReference type="NCBIfam" id="TIGR04379">
    <property type="entry name" value="myo_inos_iolE"/>
    <property type="match status" value="1"/>
</dbReference>
<gene>
    <name evidence="3" type="ORF">KARMA_0618</name>
</gene>
<dbReference type="InterPro" id="IPR050312">
    <property type="entry name" value="IolE/XylAMocC-like"/>
</dbReference>
<dbReference type="PANTHER" id="PTHR12110">
    <property type="entry name" value="HYDROXYPYRUVATE ISOMERASE"/>
    <property type="match status" value="1"/>
</dbReference>
<dbReference type="EMBL" id="FMJB01000020">
    <property type="protein sequence ID" value="SCM66443.1"/>
    <property type="molecule type" value="Genomic_DNA"/>
</dbReference>
<feature type="domain" description="Xylose isomerase-like TIM barrel" evidence="2">
    <location>
        <begin position="34"/>
        <end position="256"/>
    </location>
</feature>
<reference evidence="4" key="1">
    <citation type="submission" date="2016-09" db="EMBL/GenBank/DDBJ databases">
        <authorList>
            <person name="Wibberg D."/>
        </authorList>
    </citation>
    <scope>NUCLEOTIDE SEQUENCE [LARGE SCALE GENOMIC DNA]</scope>
</reference>
<accession>A0A1M4MVM2</accession>
<dbReference type="PANTHER" id="PTHR12110:SF41">
    <property type="entry name" value="INOSOSE DEHYDRATASE"/>
    <property type="match status" value="1"/>
</dbReference>
<dbReference type="InterPro" id="IPR030823">
    <property type="entry name" value="IolE/MocC"/>
</dbReference>
<protein>
    <recommendedName>
        <fullName evidence="2">Xylose isomerase-like TIM barrel domain-containing protein</fullName>
    </recommendedName>
</protein>
<dbReference type="InterPro" id="IPR013022">
    <property type="entry name" value="Xyl_isomerase-like_TIM-brl"/>
</dbReference>
<feature type="region of interest" description="Disordered" evidence="1">
    <location>
        <begin position="338"/>
        <end position="360"/>
    </location>
</feature>
<dbReference type="Gene3D" id="3.20.20.150">
    <property type="entry name" value="Divalent-metal-dependent TIM barrel enzymes"/>
    <property type="match status" value="1"/>
</dbReference>
<dbReference type="InterPro" id="IPR036237">
    <property type="entry name" value="Xyl_isomerase-like_sf"/>
</dbReference>
<evidence type="ECO:0000259" key="2">
    <source>
        <dbReference type="Pfam" id="PF01261"/>
    </source>
</evidence>
<keyword evidence="4" id="KW-1185">Reference proteome</keyword>
<dbReference type="Pfam" id="PF01261">
    <property type="entry name" value="AP_endonuc_2"/>
    <property type="match status" value="1"/>
</dbReference>
<sequence length="371" mass="40757">MIQFGTNPIAWANDDDRSIGADIPTERILDEAGRQIGFDGIENGHRWPEDPVELRETLEEYGLKFISGWYSTELLTRSVEDEIAAFQPHLAKLKENGCKVCVTCETSNAIHSDADKPVNDKASLTAAEMLAFGEKIEAFAAYMADQGIHLAYHHHMGTIVETPDEIDAFMAATGPATKLLFDAGHCFFGGGNPEEVLAKHIDRVVHFHAKDVRLDIAQRVRAERLSFIQGVLAGAFTVPGDQEGAVNFKPLLAQLAAVLSGCRPPDRRIAKGHAESIRPVPHQGFPISSLRHRLRRLGISSVRSQPPGRRRPACRTRGLRFLRDRAGLGRALWLSVRRSDPSRAPEPGGQMASRRGRDLDQGQEALALACG</sequence>
<organism evidence="3 4">
    <name type="scientific">Donghicola eburneus</name>
    <dbReference type="NCBI Taxonomy" id="393278"/>
    <lineage>
        <taxon>Bacteria</taxon>
        <taxon>Pseudomonadati</taxon>
        <taxon>Pseudomonadota</taxon>
        <taxon>Alphaproteobacteria</taxon>
        <taxon>Rhodobacterales</taxon>
        <taxon>Roseobacteraceae</taxon>
        <taxon>Donghicola</taxon>
    </lineage>
</organism>
<proteinExistence type="predicted"/>
<evidence type="ECO:0000256" key="1">
    <source>
        <dbReference type="SAM" id="MobiDB-lite"/>
    </source>
</evidence>
<dbReference type="AlphaFoldDB" id="A0A1M4MVM2"/>